<comment type="caution">
    <text evidence="11">The sequence shown here is derived from an EMBL/GenBank/DDBJ whole genome shotgun (WGS) entry which is preliminary data.</text>
</comment>
<keyword evidence="7" id="KW-0675">Receptor</keyword>
<evidence type="ECO:0000256" key="3">
    <source>
        <dbReference type="ARBA" id="ARBA00022692"/>
    </source>
</evidence>
<evidence type="ECO:0000313" key="11">
    <source>
        <dbReference type="EMBL" id="KAK3589161.1"/>
    </source>
</evidence>
<keyword evidence="5" id="KW-0297">G-protein coupled receptor</keyword>
<evidence type="ECO:0000256" key="4">
    <source>
        <dbReference type="ARBA" id="ARBA00022989"/>
    </source>
</evidence>
<feature type="transmembrane region" description="Helical" evidence="9">
    <location>
        <begin position="41"/>
        <end position="64"/>
    </location>
</feature>
<evidence type="ECO:0000256" key="6">
    <source>
        <dbReference type="ARBA" id="ARBA00023136"/>
    </source>
</evidence>
<dbReference type="EMBL" id="JAEAOA010001155">
    <property type="protein sequence ID" value="KAK3589161.1"/>
    <property type="molecule type" value="Genomic_DNA"/>
</dbReference>
<keyword evidence="3 9" id="KW-0812">Transmembrane</keyword>
<keyword evidence="12" id="KW-1185">Reference proteome</keyword>
<feature type="transmembrane region" description="Helical" evidence="9">
    <location>
        <begin position="71"/>
        <end position="94"/>
    </location>
</feature>
<dbReference type="SUPFAM" id="SSF81321">
    <property type="entry name" value="Family A G protein-coupled receptor-like"/>
    <property type="match status" value="1"/>
</dbReference>
<comment type="subcellular location">
    <subcellularLocation>
        <location evidence="1">Cell membrane</location>
        <topology evidence="1">Multi-pass membrane protein</topology>
    </subcellularLocation>
</comment>
<name>A0AAE0SC50_9BIVA</name>
<dbReference type="PANTHER" id="PTHR24228:SF74">
    <property type="entry name" value="G-PROTEIN COUPLED RECEPTORS FAMILY 1 PROFILE DOMAIN-CONTAINING PROTEIN"/>
    <property type="match status" value="1"/>
</dbReference>
<dbReference type="Pfam" id="PF00001">
    <property type="entry name" value="7tm_1"/>
    <property type="match status" value="1"/>
</dbReference>
<dbReference type="Proteomes" id="UP001195483">
    <property type="component" value="Unassembled WGS sequence"/>
</dbReference>
<evidence type="ECO:0000256" key="8">
    <source>
        <dbReference type="ARBA" id="ARBA00023224"/>
    </source>
</evidence>
<dbReference type="InterPro" id="IPR017452">
    <property type="entry name" value="GPCR_Rhodpsn_7TM"/>
</dbReference>
<reference evidence="11" key="3">
    <citation type="submission" date="2023-05" db="EMBL/GenBank/DDBJ databases">
        <authorList>
            <person name="Smith C.H."/>
        </authorList>
    </citation>
    <scope>NUCLEOTIDE SEQUENCE</scope>
    <source>
        <strain evidence="11">CHS0354</strain>
        <tissue evidence="11">Mantle</tissue>
    </source>
</reference>
<feature type="transmembrane region" description="Helical" evidence="9">
    <location>
        <begin position="154"/>
        <end position="175"/>
    </location>
</feature>
<feature type="transmembrane region" description="Helical" evidence="9">
    <location>
        <begin position="195"/>
        <end position="214"/>
    </location>
</feature>
<dbReference type="GO" id="GO:0004930">
    <property type="term" value="F:G protein-coupled receptor activity"/>
    <property type="evidence" value="ECO:0007669"/>
    <property type="project" value="UniProtKB-KW"/>
</dbReference>
<dbReference type="AlphaFoldDB" id="A0AAE0SC50"/>
<dbReference type="PANTHER" id="PTHR24228">
    <property type="entry name" value="B2 BRADYKININ RECEPTOR/ANGIOTENSIN II RECEPTOR"/>
    <property type="match status" value="1"/>
</dbReference>
<dbReference type="Gene3D" id="1.20.1070.10">
    <property type="entry name" value="Rhodopsin 7-helix transmembrane proteins"/>
    <property type="match status" value="1"/>
</dbReference>
<evidence type="ECO:0000256" key="5">
    <source>
        <dbReference type="ARBA" id="ARBA00023040"/>
    </source>
</evidence>
<evidence type="ECO:0000256" key="7">
    <source>
        <dbReference type="ARBA" id="ARBA00023170"/>
    </source>
</evidence>
<evidence type="ECO:0000313" key="12">
    <source>
        <dbReference type="Proteomes" id="UP001195483"/>
    </source>
</evidence>
<dbReference type="PROSITE" id="PS50262">
    <property type="entry name" value="G_PROTEIN_RECEP_F1_2"/>
    <property type="match status" value="1"/>
</dbReference>
<evidence type="ECO:0000256" key="9">
    <source>
        <dbReference type="SAM" id="Phobius"/>
    </source>
</evidence>
<evidence type="ECO:0000259" key="10">
    <source>
        <dbReference type="PROSITE" id="PS50262"/>
    </source>
</evidence>
<keyword evidence="8" id="KW-0807">Transducer</keyword>
<dbReference type="GO" id="GO:0005886">
    <property type="term" value="C:plasma membrane"/>
    <property type="evidence" value="ECO:0007669"/>
    <property type="project" value="UniProtKB-SubCell"/>
</dbReference>
<evidence type="ECO:0000256" key="2">
    <source>
        <dbReference type="ARBA" id="ARBA00022475"/>
    </source>
</evidence>
<sequence length="337" mass="38000">MNMTDVEKADMISYNGSGAINVTYHNEDSELATPLSMNQTIAGLLIVGVVFGSLGNFLVAVTILKNKRFRVPVYALLLQVATHDALFQVTVVPINVYSLFHSLWIPSTALCYMIVYVTFMLLCTTGLLLMLVSVYRCILVCYTNLYTKLKDPRVVTAFCVFFWVETVVLICVLGEKVHFSREYMTCVLEGANLRIVLSIVMYLPMSLIPIAMYIRIAVFVKKAKHSVLPQGCTSSRNYAESNKLTKMTALISLNHIVTGLLPGIFLTVIPNDFTMRRIFVAIAHLLFRLTAALDFLIFFLTHETIRFMIIKMFTSLRPAVTPQDIQLEQGALNKRRK</sequence>
<organism evidence="11 12">
    <name type="scientific">Potamilus streckersoni</name>
    <dbReference type="NCBI Taxonomy" id="2493646"/>
    <lineage>
        <taxon>Eukaryota</taxon>
        <taxon>Metazoa</taxon>
        <taxon>Spiralia</taxon>
        <taxon>Lophotrochozoa</taxon>
        <taxon>Mollusca</taxon>
        <taxon>Bivalvia</taxon>
        <taxon>Autobranchia</taxon>
        <taxon>Heteroconchia</taxon>
        <taxon>Palaeoheterodonta</taxon>
        <taxon>Unionida</taxon>
        <taxon>Unionoidea</taxon>
        <taxon>Unionidae</taxon>
        <taxon>Ambleminae</taxon>
        <taxon>Lampsilini</taxon>
        <taxon>Potamilus</taxon>
    </lineage>
</organism>
<feature type="transmembrane region" description="Helical" evidence="9">
    <location>
        <begin position="114"/>
        <end position="142"/>
    </location>
</feature>
<reference evidence="11" key="1">
    <citation type="journal article" date="2021" name="Genome Biol. Evol.">
        <title>A High-Quality Reference Genome for a Parasitic Bivalve with Doubly Uniparental Inheritance (Bivalvia: Unionida).</title>
        <authorList>
            <person name="Smith C.H."/>
        </authorList>
    </citation>
    <scope>NUCLEOTIDE SEQUENCE</scope>
    <source>
        <strain evidence="11">CHS0354</strain>
    </source>
</reference>
<keyword evidence="6 9" id="KW-0472">Membrane</keyword>
<reference evidence="11" key="2">
    <citation type="journal article" date="2021" name="Genome Biol. Evol.">
        <title>Developing a high-quality reference genome for a parasitic bivalve with doubly uniparental inheritance (Bivalvia: Unionida).</title>
        <authorList>
            <person name="Smith C.H."/>
        </authorList>
    </citation>
    <scope>NUCLEOTIDE SEQUENCE</scope>
    <source>
        <strain evidence="11">CHS0354</strain>
        <tissue evidence="11">Mantle</tissue>
    </source>
</reference>
<dbReference type="InterPro" id="IPR000276">
    <property type="entry name" value="GPCR_Rhodpsn"/>
</dbReference>
<keyword evidence="2" id="KW-1003">Cell membrane</keyword>
<keyword evidence="4 9" id="KW-1133">Transmembrane helix</keyword>
<feature type="domain" description="G-protein coupled receptors family 1 profile" evidence="10">
    <location>
        <begin position="55"/>
        <end position="298"/>
    </location>
</feature>
<accession>A0AAE0SC50</accession>
<feature type="transmembrane region" description="Helical" evidence="9">
    <location>
        <begin position="247"/>
        <end position="266"/>
    </location>
</feature>
<feature type="transmembrane region" description="Helical" evidence="9">
    <location>
        <begin position="278"/>
        <end position="301"/>
    </location>
</feature>
<protein>
    <recommendedName>
        <fullName evidence="10">G-protein coupled receptors family 1 profile domain-containing protein</fullName>
    </recommendedName>
</protein>
<proteinExistence type="predicted"/>
<evidence type="ECO:0000256" key="1">
    <source>
        <dbReference type="ARBA" id="ARBA00004651"/>
    </source>
</evidence>
<dbReference type="CDD" id="cd00637">
    <property type="entry name" value="7tm_classA_rhodopsin-like"/>
    <property type="match status" value="1"/>
</dbReference>
<gene>
    <name evidence="11" type="ORF">CHS0354_018863</name>
</gene>